<feature type="chain" id="PRO_5017195807" evidence="1">
    <location>
        <begin position="24"/>
        <end position="483"/>
    </location>
</feature>
<dbReference type="AlphaFoldDB" id="A0A3A8NZ68"/>
<evidence type="ECO:0000313" key="3">
    <source>
        <dbReference type="Proteomes" id="UP000273405"/>
    </source>
</evidence>
<dbReference type="InterPro" id="IPR013784">
    <property type="entry name" value="Carb-bd-like_fold"/>
</dbReference>
<protein>
    <submittedName>
        <fullName evidence="2">Carboxypeptidase regulatory-like domain-containing protein</fullName>
    </submittedName>
</protein>
<dbReference type="InterPro" id="IPR008969">
    <property type="entry name" value="CarboxyPept-like_regulatory"/>
</dbReference>
<gene>
    <name evidence="2" type="ORF">D7X12_05640</name>
</gene>
<dbReference type="EMBL" id="RAWG01000023">
    <property type="protein sequence ID" value="RKH46405.1"/>
    <property type="molecule type" value="Genomic_DNA"/>
</dbReference>
<dbReference type="Gene3D" id="2.60.40.1120">
    <property type="entry name" value="Carboxypeptidase-like, regulatory domain"/>
    <property type="match status" value="2"/>
</dbReference>
<dbReference type="SUPFAM" id="SSF49452">
    <property type="entry name" value="Starch-binding domain-like"/>
    <property type="match status" value="1"/>
</dbReference>
<keyword evidence="2" id="KW-0121">Carboxypeptidase</keyword>
<dbReference type="GO" id="GO:0004180">
    <property type="term" value="F:carboxypeptidase activity"/>
    <property type="evidence" value="ECO:0007669"/>
    <property type="project" value="UniProtKB-KW"/>
</dbReference>
<proteinExistence type="predicted"/>
<name>A0A3A8NZ68_9BACT</name>
<dbReference type="Proteomes" id="UP000273405">
    <property type="component" value="Unassembled WGS sequence"/>
</dbReference>
<keyword evidence="1" id="KW-0732">Signal</keyword>
<evidence type="ECO:0000256" key="1">
    <source>
        <dbReference type="SAM" id="SignalP"/>
    </source>
</evidence>
<dbReference type="GO" id="GO:0030246">
    <property type="term" value="F:carbohydrate binding"/>
    <property type="evidence" value="ECO:0007669"/>
    <property type="project" value="InterPro"/>
</dbReference>
<keyword evidence="2" id="KW-0645">Protease</keyword>
<dbReference type="PROSITE" id="PS51257">
    <property type="entry name" value="PROKAR_LIPOPROTEIN"/>
    <property type="match status" value="1"/>
</dbReference>
<accession>A0A3A8NZ68</accession>
<sequence>MGNAMSKRMLLAALAAVMTSACGGDDDEGCDLSKADACGGGLVCEEVQGGKPQCFPETAITGKVLNATSQQPVAGARLVALDATTSAAATTVVTSDAQGNYRIPVKLTRSTDTAADVKSVTYTLRVESEGFLGFPSAIRQAIPLTVNRADDANAPAQNVRDVALLPLTGVNPAELGSIAGKVAEGAAGQGGVLVVAEGVNGTSGATSTVTDTSGSFMLLNLAAGTYDVKAFVQGKGFAPVAALSLAAAEDKLGVNLNADAAPALTTLAGGVNLVNAPAGANETSIVLALASTGEVPRGLSIQTSGQRFSLVGIPAGTYDILASYTNDNLVLDPDPQQLPRPIRITLPADAPSGSLDVGTFKVTGDVSIVSPGRDDVPNEPGVAAAGLTFRWEDDSSETFYGLELFDAYGSRIWGSEPSTTLMPAVQAPKNATSKAYDGPALLTGQTYQWRITSWSNCTSNCNGALYKPISRSENLRGIFTVAP</sequence>
<reference evidence="3" key="1">
    <citation type="submission" date="2018-09" db="EMBL/GenBank/DDBJ databases">
        <authorList>
            <person name="Livingstone P.G."/>
            <person name="Whitworth D.E."/>
        </authorList>
    </citation>
    <scope>NUCLEOTIDE SEQUENCE [LARGE SCALE GENOMIC DNA]</scope>
    <source>
        <strain evidence="3">CA040B</strain>
    </source>
</reference>
<dbReference type="SUPFAM" id="SSF49464">
    <property type="entry name" value="Carboxypeptidase regulatory domain-like"/>
    <property type="match status" value="1"/>
</dbReference>
<comment type="caution">
    <text evidence="2">The sequence shown here is derived from an EMBL/GenBank/DDBJ whole genome shotgun (WGS) entry which is preliminary data.</text>
</comment>
<feature type="signal peptide" evidence="1">
    <location>
        <begin position="1"/>
        <end position="23"/>
    </location>
</feature>
<organism evidence="2 3">
    <name type="scientific">Corallococcus sicarius</name>
    <dbReference type="NCBI Taxonomy" id="2316726"/>
    <lineage>
        <taxon>Bacteria</taxon>
        <taxon>Pseudomonadati</taxon>
        <taxon>Myxococcota</taxon>
        <taxon>Myxococcia</taxon>
        <taxon>Myxococcales</taxon>
        <taxon>Cystobacterineae</taxon>
        <taxon>Myxococcaceae</taxon>
        <taxon>Corallococcus</taxon>
    </lineage>
</organism>
<keyword evidence="2" id="KW-0378">Hydrolase</keyword>
<evidence type="ECO:0000313" key="2">
    <source>
        <dbReference type="EMBL" id="RKH46405.1"/>
    </source>
</evidence>
<keyword evidence="3" id="KW-1185">Reference proteome</keyword>